<evidence type="ECO:0000313" key="1">
    <source>
        <dbReference type="EMBL" id="AAO10796.1"/>
    </source>
</evidence>
<evidence type="ECO:0000313" key="2">
    <source>
        <dbReference type="Proteomes" id="UP000002275"/>
    </source>
</evidence>
<accession>A0A3Q0L5P5</accession>
<proteinExistence type="predicted"/>
<dbReference type="EMBL" id="AE016795">
    <property type="protein sequence ID" value="AAO10796.1"/>
    <property type="molecule type" value="Genomic_DNA"/>
</dbReference>
<sequence length="142" mass="15918">MAANGAIYIQRDNVDLKDVFDDVTSDKGIFRKPTYYDVKLGEDVVRFNIMESSEIPNHIDGFLGYIASLNNSDDRKENTSYAISHTKVVLGLVSDTDFEDNHKIWQSLFQIADKYDGFVFVYDSVLLPNGAALVGPLVQTDT</sequence>
<dbReference type="Proteomes" id="UP000002275">
    <property type="component" value="Chromosome I"/>
</dbReference>
<dbReference type="AlphaFoldDB" id="A0A3Q0L5P5"/>
<dbReference type="RefSeq" id="WP_011080291.1">
    <property type="nucleotide sequence ID" value="NC_004459.3"/>
</dbReference>
<dbReference type="KEGG" id="vvu:VV1_2423"/>
<reference evidence="2" key="1">
    <citation type="submission" date="2002-12" db="EMBL/GenBank/DDBJ databases">
        <title>Complete genome sequence of Vibrio vulnificus CMCP6.</title>
        <authorList>
            <person name="Rhee J.H."/>
            <person name="Kim S.Y."/>
            <person name="Chung S.S."/>
            <person name="Kim J.J."/>
            <person name="Moon Y.H."/>
            <person name="Jeong H."/>
            <person name="Choy H.E."/>
        </authorList>
    </citation>
    <scope>NUCLEOTIDE SEQUENCE [LARGE SCALE GENOMIC DNA]</scope>
    <source>
        <strain evidence="2">CMCP6</strain>
    </source>
</reference>
<gene>
    <name evidence="1" type="ordered locus">VV1_2423</name>
</gene>
<reference evidence="1 2" key="2">
    <citation type="journal article" date="2003" name="Infect. Immun.">
        <title>Characterization and pathogenic significance of Vibrio vulnificus antigens preferentially expressed in septicemic patients.</title>
        <authorList>
            <person name="Kim Y.R."/>
            <person name="Lee S.E."/>
            <person name="Kim C.M."/>
            <person name="Kim S.Y."/>
            <person name="Shin E.K."/>
            <person name="Shin D.H."/>
            <person name="Chung S.S."/>
            <person name="Choy H.E."/>
            <person name="Progulske-Fox A."/>
            <person name="Hillman J.D."/>
            <person name="Handfield M."/>
            <person name="Rhee J.H."/>
        </authorList>
    </citation>
    <scope>NUCLEOTIDE SEQUENCE [LARGE SCALE GENOMIC DNA]</scope>
    <source>
        <strain evidence="1 2">CMCP6</strain>
    </source>
</reference>
<name>A0A3Q0L5P5_VIBVU</name>
<protein>
    <submittedName>
        <fullName evidence="1">Uncharacterized protein</fullName>
    </submittedName>
</protein>
<reference evidence="1 2" key="3">
    <citation type="journal article" date="2011" name="Mol. Syst. Biol.">
        <title>Integrative genome-scale metabolic analysis of Vibrio vulnificus for drug targeting and discovery.</title>
        <authorList>
            <person name="Kim H.U."/>
            <person name="Kim S.Y."/>
            <person name="Jeong H."/>
            <person name="Kim T.Y."/>
            <person name="Kim J.J."/>
            <person name="Choy H.E."/>
            <person name="Yi K.Y."/>
            <person name="Rhee J.H."/>
            <person name="Lee S.Y."/>
        </authorList>
    </citation>
    <scope>NUCLEOTIDE SEQUENCE [LARGE SCALE GENOMIC DNA]</scope>
    <source>
        <strain evidence="1 2">CMCP6</strain>
    </source>
</reference>
<organism evidence="1 2">
    <name type="scientific">Vibrio vulnificus (strain CMCP6)</name>
    <dbReference type="NCBI Taxonomy" id="216895"/>
    <lineage>
        <taxon>Bacteria</taxon>
        <taxon>Pseudomonadati</taxon>
        <taxon>Pseudomonadota</taxon>
        <taxon>Gammaproteobacteria</taxon>
        <taxon>Vibrionales</taxon>
        <taxon>Vibrionaceae</taxon>
        <taxon>Vibrio</taxon>
    </lineage>
</organism>